<dbReference type="InterPro" id="IPR014710">
    <property type="entry name" value="RmlC-like_jellyroll"/>
</dbReference>
<dbReference type="Gene3D" id="2.60.120.10">
    <property type="entry name" value="Jelly Rolls"/>
    <property type="match status" value="1"/>
</dbReference>
<dbReference type="SUPFAM" id="SSF51215">
    <property type="entry name" value="Regulatory protein AraC"/>
    <property type="match status" value="1"/>
</dbReference>
<dbReference type="PANTHER" id="PTHR46796">
    <property type="entry name" value="HTH-TYPE TRANSCRIPTIONAL ACTIVATOR RHAS-RELATED"/>
    <property type="match status" value="1"/>
</dbReference>
<dbReference type="GO" id="GO:0043565">
    <property type="term" value="F:sequence-specific DNA binding"/>
    <property type="evidence" value="ECO:0007669"/>
    <property type="project" value="InterPro"/>
</dbReference>
<dbReference type="InterPro" id="IPR018060">
    <property type="entry name" value="HTH_AraC"/>
</dbReference>
<evidence type="ECO:0000256" key="1">
    <source>
        <dbReference type="ARBA" id="ARBA00023015"/>
    </source>
</evidence>
<dbReference type="PROSITE" id="PS01124">
    <property type="entry name" value="HTH_ARAC_FAMILY_2"/>
    <property type="match status" value="1"/>
</dbReference>
<dbReference type="RefSeq" id="WP_148395290.1">
    <property type="nucleotide sequence ID" value="NZ_JAOSHN010000002.1"/>
</dbReference>
<dbReference type="InterPro" id="IPR009057">
    <property type="entry name" value="Homeodomain-like_sf"/>
</dbReference>
<sequence>MLCHQEQRFVYYDKDLKIEAYRLSGIVQKFPNHFHDYYVIGFIEGGRRKLWCKGNEYLLAAGDLVLFNPKDSHHCAPINEECLEYRALNIPEERMRQAAMDITGRNLTPRFEPTAVVQCELSGQVDALYQAIVDDLPKMEKEELFYLLIEQMLKDFLSCQADRIPEGPSEEIQKLCDYMEKNYSTAITLDELADVAKISKSYLVRSFTRQAGVSPYRYLQSIRIQEAKRMLERGTSPIEAAGLAGFSDQSHFTNAFKGFIGLTPKQYQNIFTENRQAGGKR</sequence>
<dbReference type="InterPro" id="IPR037923">
    <property type="entry name" value="HTH-like"/>
</dbReference>
<evidence type="ECO:0000256" key="3">
    <source>
        <dbReference type="ARBA" id="ARBA00023163"/>
    </source>
</evidence>
<organism evidence="5 6">
    <name type="scientific">Hominibacterium faecale</name>
    <dbReference type="NCBI Taxonomy" id="2839743"/>
    <lineage>
        <taxon>Bacteria</taxon>
        <taxon>Bacillati</taxon>
        <taxon>Bacillota</taxon>
        <taxon>Clostridia</taxon>
        <taxon>Peptostreptococcales</taxon>
        <taxon>Anaerovoracaceae</taxon>
        <taxon>Hominibacterium</taxon>
    </lineage>
</organism>
<feature type="domain" description="HTH araC/xylS-type" evidence="4">
    <location>
        <begin position="173"/>
        <end position="270"/>
    </location>
</feature>
<evidence type="ECO:0000259" key="4">
    <source>
        <dbReference type="PROSITE" id="PS01124"/>
    </source>
</evidence>
<dbReference type="AlphaFoldDB" id="A0A9J6QPU7"/>
<keyword evidence="3" id="KW-0804">Transcription</keyword>
<reference evidence="5" key="1">
    <citation type="submission" date="2022-09" db="EMBL/GenBank/DDBJ databases">
        <title>Culturomic study of gut microbiota in children with autism spectrum disorder.</title>
        <authorList>
            <person name="Efimov B.A."/>
            <person name="Chaplin A.V."/>
            <person name="Sokolova S.R."/>
            <person name="Pikina A.P."/>
            <person name="Korzhanova M."/>
            <person name="Belova V."/>
            <person name="Korostin D."/>
        </authorList>
    </citation>
    <scope>NUCLEOTIDE SEQUENCE</scope>
    <source>
        <strain evidence="5">ASD5510</strain>
    </source>
</reference>
<proteinExistence type="predicted"/>
<comment type="caution">
    <text evidence="5">The sequence shown here is derived from an EMBL/GenBank/DDBJ whole genome shotgun (WGS) entry which is preliminary data.</text>
</comment>
<evidence type="ECO:0000256" key="2">
    <source>
        <dbReference type="ARBA" id="ARBA00023125"/>
    </source>
</evidence>
<evidence type="ECO:0000313" key="6">
    <source>
        <dbReference type="Proteomes" id="UP001065549"/>
    </source>
</evidence>
<dbReference type="Gene3D" id="1.10.10.60">
    <property type="entry name" value="Homeodomain-like"/>
    <property type="match status" value="2"/>
</dbReference>
<keyword evidence="1" id="KW-0805">Transcription regulation</keyword>
<dbReference type="InterPro" id="IPR050204">
    <property type="entry name" value="AraC_XylS_family_regulators"/>
</dbReference>
<dbReference type="Proteomes" id="UP001065549">
    <property type="component" value="Unassembled WGS sequence"/>
</dbReference>
<dbReference type="SUPFAM" id="SSF46689">
    <property type="entry name" value="Homeodomain-like"/>
    <property type="match status" value="2"/>
</dbReference>
<dbReference type="GO" id="GO:0003700">
    <property type="term" value="F:DNA-binding transcription factor activity"/>
    <property type="evidence" value="ECO:0007669"/>
    <property type="project" value="InterPro"/>
</dbReference>
<name>A0A9J6QPU7_9FIRM</name>
<keyword evidence="6" id="KW-1185">Reference proteome</keyword>
<protein>
    <submittedName>
        <fullName evidence="5">AraC family transcriptional regulator</fullName>
    </submittedName>
</protein>
<dbReference type="Pfam" id="PF02311">
    <property type="entry name" value="AraC_binding"/>
    <property type="match status" value="1"/>
</dbReference>
<accession>A0A9J6QPU7</accession>
<evidence type="ECO:0000313" key="5">
    <source>
        <dbReference type="EMBL" id="MCU7378018.1"/>
    </source>
</evidence>
<dbReference type="SMART" id="SM00342">
    <property type="entry name" value="HTH_ARAC"/>
    <property type="match status" value="1"/>
</dbReference>
<dbReference type="PANTHER" id="PTHR46796:SF2">
    <property type="entry name" value="TRANSCRIPTIONAL REGULATORY PROTEIN"/>
    <property type="match status" value="1"/>
</dbReference>
<dbReference type="InterPro" id="IPR003313">
    <property type="entry name" value="AraC-bd"/>
</dbReference>
<gene>
    <name evidence="5" type="ORF">OBO34_06585</name>
</gene>
<dbReference type="Pfam" id="PF12833">
    <property type="entry name" value="HTH_18"/>
    <property type="match status" value="1"/>
</dbReference>
<keyword evidence="2" id="KW-0238">DNA-binding</keyword>
<dbReference type="EMBL" id="JAOSHN010000002">
    <property type="protein sequence ID" value="MCU7378018.1"/>
    <property type="molecule type" value="Genomic_DNA"/>
</dbReference>